<dbReference type="GO" id="GO:0046872">
    <property type="term" value="F:metal ion binding"/>
    <property type="evidence" value="ECO:0007669"/>
    <property type="project" value="UniProtKB-KW"/>
</dbReference>
<proteinExistence type="inferred from homology"/>
<dbReference type="InterPro" id="IPR020891">
    <property type="entry name" value="UPF0758_CS"/>
</dbReference>
<keyword evidence="5" id="KW-0482">Metalloprotease</keyword>
<dbReference type="InterPro" id="IPR001405">
    <property type="entry name" value="UPF0758"/>
</dbReference>
<comment type="similarity">
    <text evidence="6">Belongs to the UPF0758 family.</text>
</comment>
<organism evidence="8 9">
    <name type="scientific">candidate division WWE3 bacterium GW2011_GWA1_46_21</name>
    <dbReference type="NCBI Taxonomy" id="1619107"/>
    <lineage>
        <taxon>Bacteria</taxon>
        <taxon>Katanobacteria</taxon>
    </lineage>
</organism>
<dbReference type="InterPro" id="IPR037518">
    <property type="entry name" value="MPN"/>
</dbReference>
<dbReference type="GO" id="GO:0008237">
    <property type="term" value="F:metallopeptidase activity"/>
    <property type="evidence" value="ECO:0007669"/>
    <property type="project" value="UniProtKB-KW"/>
</dbReference>
<evidence type="ECO:0000256" key="4">
    <source>
        <dbReference type="ARBA" id="ARBA00022833"/>
    </source>
</evidence>
<dbReference type="InterPro" id="IPR010994">
    <property type="entry name" value="RuvA_2-like"/>
</dbReference>
<evidence type="ECO:0000256" key="5">
    <source>
        <dbReference type="ARBA" id="ARBA00023049"/>
    </source>
</evidence>
<accession>A0A0G1PHQ1</accession>
<keyword evidence="4" id="KW-0862">Zinc</keyword>
<feature type="domain" description="MPN" evidence="7">
    <location>
        <begin position="106"/>
        <end position="228"/>
    </location>
</feature>
<dbReference type="NCBIfam" id="TIGR00608">
    <property type="entry name" value="radc"/>
    <property type="match status" value="1"/>
</dbReference>
<evidence type="ECO:0000256" key="3">
    <source>
        <dbReference type="ARBA" id="ARBA00022801"/>
    </source>
</evidence>
<comment type="caution">
    <text evidence="8">The sequence shown here is derived from an EMBL/GenBank/DDBJ whole genome shotgun (WGS) entry which is preliminary data.</text>
</comment>
<dbReference type="SUPFAM" id="SSF47781">
    <property type="entry name" value="RuvA domain 2-like"/>
    <property type="match status" value="1"/>
</dbReference>
<keyword evidence="2" id="KW-0479">Metal-binding</keyword>
<dbReference type="PANTHER" id="PTHR30471:SF3">
    <property type="entry name" value="UPF0758 PROTEIN YEES-RELATED"/>
    <property type="match status" value="1"/>
</dbReference>
<sequence>MSTMKIRDLNKPDRPRERLFKLGAKSLSDAELVAIILRSGGEGNSALVLGQSILKEFGGLKGLLDSSIEQLQGIKDVGLAKAACLKAVCELALRIGIAGELADKQQVRTPEDVFGLLRKELYAKKREHLYLLSLDSRNVLISSDLISIGTVNETLVHPREIYRQAILKNAVSVILVHNHPSGEPKPSAEDIVLTERVAKAGKEIGIALLDHVIVCDDVYASMKGMDLFSVGKFDEERG</sequence>
<evidence type="ECO:0000256" key="1">
    <source>
        <dbReference type="ARBA" id="ARBA00022670"/>
    </source>
</evidence>
<gene>
    <name evidence="8" type="ORF">UX44_C0001G0042</name>
</gene>
<dbReference type="AlphaFoldDB" id="A0A0G1PHQ1"/>
<dbReference type="EMBL" id="LCMF01000001">
    <property type="protein sequence ID" value="KKU32197.1"/>
    <property type="molecule type" value="Genomic_DNA"/>
</dbReference>
<dbReference type="SUPFAM" id="SSF102712">
    <property type="entry name" value="JAB1/MPN domain"/>
    <property type="match status" value="1"/>
</dbReference>
<dbReference type="InterPro" id="IPR046778">
    <property type="entry name" value="UPF0758_N"/>
</dbReference>
<dbReference type="PANTHER" id="PTHR30471">
    <property type="entry name" value="DNA REPAIR PROTEIN RADC"/>
    <property type="match status" value="1"/>
</dbReference>
<dbReference type="CDD" id="cd08071">
    <property type="entry name" value="MPN_DUF2466"/>
    <property type="match status" value="1"/>
</dbReference>
<dbReference type="Pfam" id="PF20582">
    <property type="entry name" value="UPF0758_N"/>
    <property type="match status" value="1"/>
</dbReference>
<dbReference type="Proteomes" id="UP000034732">
    <property type="component" value="Unassembled WGS sequence"/>
</dbReference>
<dbReference type="Pfam" id="PF04002">
    <property type="entry name" value="RadC"/>
    <property type="match status" value="1"/>
</dbReference>
<dbReference type="PROSITE" id="PS01302">
    <property type="entry name" value="UPF0758"/>
    <property type="match status" value="1"/>
</dbReference>
<dbReference type="GO" id="GO:0006508">
    <property type="term" value="P:proteolysis"/>
    <property type="evidence" value="ECO:0007669"/>
    <property type="project" value="UniProtKB-KW"/>
</dbReference>
<keyword evidence="3" id="KW-0378">Hydrolase</keyword>
<dbReference type="PROSITE" id="PS50249">
    <property type="entry name" value="MPN"/>
    <property type="match status" value="1"/>
</dbReference>
<protein>
    <submittedName>
        <fullName evidence="8">Repair protein RadC protein</fullName>
    </submittedName>
</protein>
<dbReference type="NCBIfam" id="NF000642">
    <property type="entry name" value="PRK00024.1"/>
    <property type="match status" value="1"/>
</dbReference>
<evidence type="ECO:0000313" key="8">
    <source>
        <dbReference type="EMBL" id="KKU32197.1"/>
    </source>
</evidence>
<dbReference type="Gene3D" id="3.40.140.10">
    <property type="entry name" value="Cytidine Deaminase, domain 2"/>
    <property type="match status" value="1"/>
</dbReference>
<dbReference type="InterPro" id="IPR025657">
    <property type="entry name" value="RadC_JAB"/>
</dbReference>
<evidence type="ECO:0000313" key="9">
    <source>
        <dbReference type="Proteomes" id="UP000034732"/>
    </source>
</evidence>
<evidence type="ECO:0000259" key="7">
    <source>
        <dbReference type="PROSITE" id="PS50249"/>
    </source>
</evidence>
<evidence type="ECO:0000256" key="2">
    <source>
        <dbReference type="ARBA" id="ARBA00022723"/>
    </source>
</evidence>
<evidence type="ECO:0000256" key="6">
    <source>
        <dbReference type="RuleBase" id="RU003797"/>
    </source>
</evidence>
<reference evidence="8 9" key="1">
    <citation type="journal article" date="2015" name="Nature">
        <title>rRNA introns, odd ribosomes, and small enigmatic genomes across a large radiation of phyla.</title>
        <authorList>
            <person name="Brown C.T."/>
            <person name="Hug L.A."/>
            <person name="Thomas B.C."/>
            <person name="Sharon I."/>
            <person name="Castelle C.J."/>
            <person name="Singh A."/>
            <person name="Wilkins M.J."/>
            <person name="Williams K.H."/>
            <person name="Banfield J.F."/>
        </authorList>
    </citation>
    <scope>NUCLEOTIDE SEQUENCE [LARGE SCALE GENOMIC DNA]</scope>
</reference>
<name>A0A0G1PHQ1_UNCKA</name>
<keyword evidence="1" id="KW-0645">Protease</keyword>
<dbReference type="PATRIC" id="fig|1619107.3.peg.44"/>